<evidence type="ECO:0000313" key="3">
    <source>
        <dbReference type="Proteomes" id="UP000247612"/>
    </source>
</evidence>
<evidence type="ECO:0008006" key="4">
    <source>
        <dbReference type="Google" id="ProtNLM"/>
    </source>
</evidence>
<name>A0A318KHT9_9FIRM</name>
<gene>
    <name evidence="2" type="ORF">DES51_11929</name>
</gene>
<organism evidence="2 3">
    <name type="scientific">Dielma fastidiosa</name>
    <dbReference type="NCBI Taxonomy" id="1034346"/>
    <lineage>
        <taxon>Bacteria</taxon>
        <taxon>Bacillati</taxon>
        <taxon>Bacillota</taxon>
        <taxon>Erysipelotrichia</taxon>
        <taxon>Erysipelotrichales</taxon>
        <taxon>Erysipelotrichaceae</taxon>
        <taxon>Dielma</taxon>
    </lineage>
</organism>
<protein>
    <recommendedName>
        <fullName evidence="4">Cell division protein FtsL</fullName>
    </recommendedName>
</protein>
<accession>A0A318KHT9</accession>
<dbReference type="STRING" id="1034346.GCA_000313565_01890"/>
<keyword evidence="3" id="KW-1185">Reference proteome</keyword>
<dbReference type="EMBL" id="QJKH01000019">
    <property type="protein sequence ID" value="PXX75213.1"/>
    <property type="molecule type" value="Genomic_DNA"/>
</dbReference>
<proteinExistence type="predicted"/>
<feature type="coiled-coil region" evidence="1">
    <location>
        <begin position="30"/>
        <end position="57"/>
    </location>
</feature>
<reference evidence="2 3" key="1">
    <citation type="submission" date="2018-05" db="EMBL/GenBank/DDBJ databases">
        <title>Genomic Encyclopedia of Type Strains, Phase IV (KMG-IV): sequencing the most valuable type-strain genomes for metagenomic binning, comparative biology and taxonomic classification.</title>
        <authorList>
            <person name="Goeker M."/>
        </authorList>
    </citation>
    <scope>NUCLEOTIDE SEQUENCE [LARGE SCALE GENOMIC DNA]</scope>
    <source>
        <strain evidence="2 3">JC118</strain>
    </source>
</reference>
<evidence type="ECO:0000256" key="1">
    <source>
        <dbReference type="SAM" id="Coils"/>
    </source>
</evidence>
<keyword evidence="1" id="KW-0175">Coiled coil</keyword>
<evidence type="ECO:0000313" key="2">
    <source>
        <dbReference type="EMBL" id="PXX75213.1"/>
    </source>
</evidence>
<dbReference type="AlphaFoldDB" id="A0A318KHT9"/>
<dbReference type="Proteomes" id="UP000247612">
    <property type="component" value="Unassembled WGS sequence"/>
</dbReference>
<sequence>MNVIFSLSFIVYICSVTFLHSHNVALNYKLTAQQIEIEDANKRLETLKLEVAQFTEREYLMTISNENGGNLKLDQKNIVYISNEDK</sequence>
<comment type="caution">
    <text evidence="2">The sequence shown here is derived from an EMBL/GenBank/DDBJ whole genome shotgun (WGS) entry which is preliminary data.</text>
</comment>